<evidence type="ECO:0000256" key="2">
    <source>
        <dbReference type="SAM" id="Phobius"/>
    </source>
</evidence>
<protein>
    <recommendedName>
        <fullName evidence="5">PPPDE domain-containing protein</fullName>
    </recommendedName>
</protein>
<dbReference type="Proteomes" id="UP000664521">
    <property type="component" value="Unassembled WGS sequence"/>
</dbReference>
<keyword evidence="2" id="KW-0812">Transmembrane</keyword>
<sequence>MSSPKDIYWMASPLAIDQRLDLNDKKKRFLKPMARYIDPKNEIHVFRKIQHWTLEIDGNCYELSPDTKKKLHVIKKATEMVKPHSINATRWWEIRESKQIEPERRMIGQTRKTHDEILAEVDFIWTSFNGDWYGFFTQNCQNFAHMLFERVVAETPEAEKESWDSIPDPIGYRLADGAELALATKIASGTKAVGLGTAGAMGATSGTAAAGTTGTAAAGTTGTMAVGSTGTAAAVELWRLGPPEPRQLAPLELWRLGPPEQWQLAGGAVATGSTGTAAAGGTTASTAAGHLGLGAKAAALMHGGHAAAIGSGAAKAGAVVALAHPVTGLALTGGLAYLAIRGKRGKGWNKRHKKTDEMDVFDLLEGEEEAFEQAENPDPEVKEELAAELNDPDQNVDGDLAEELKLRLATTDSEVEALPAAEDTSRMRTPG</sequence>
<dbReference type="EMBL" id="CAJPDS010000097">
    <property type="protein sequence ID" value="CAF9937038.1"/>
    <property type="molecule type" value="Genomic_DNA"/>
</dbReference>
<dbReference type="OrthoDB" id="5331142at2759"/>
<evidence type="ECO:0000313" key="3">
    <source>
        <dbReference type="EMBL" id="CAF9937038.1"/>
    </source>
</evidence>
<comment type="caution">
    <text evidence="3">The sequence shown here is derived from an EMBL/GenBank/DDBJ whole genome shotgun (WGS) entry which is preliminary data.</text>
</comment>
<keyword evidence="4" id="KW-1185">Reference proteome</keyword>
<feature type="region of interest" description="Disordered" evidence="1">
    <location>
        <begin position="411"/>
        <end position="431"/>
    </location>
</feature>
<organism evidence="3 4">
    <name type="scientific">Heterodermia speciosa</name>
    <dbReference type="NCBI Taxonomy" id="116794"/>
    <lineage>
        <taxon>Eukaryota</taxon>
        <taxon>Fungi</taxon>
        <taxon>Dikarya</taxon>
        <taxon>Ascomycota</taxon>
        <taxon>Pezizomycotina</taxon>
        <taxon>Lecanoromycetes</taxon>
        <taxon>OSLEUM clade</taxon>
        <taxon>Lecanoromycetidae</taxon>
        <taxon>Caliciales</taxon>
        <taxon>Physciaceae</taxon>
        <taxon>Heterodermia</taxon>
    </lineage>
</organism>
<evidence type="ECO:0000256" key="1">
    <source>
        <dbReference type="SAM" id="MobiDB-lite"/>
    </source>
</evidence>
<keyword evidence="2" id="KW-0472">Membrane</keyword>
<dbReference type="AlphaFoldDB" id="A0A8H3G5Q3"/>
<proteinExistence type="predicted"/>
<accession>A0A8H3G5Q3</accession>
<reference evidence="3" key="1">
    <citation type="submission" date="2021-03" db="EMBL/GenBank/DDBJ databases">
        <authorList>
            <person name="Tagirdzhanova G."/>
        </authorList>
    </citation>
    <scope>NUCLEOTIDE SEQUENCE</scope>
</reference>
<evidence type="ECO:0008006" key="5">
    <source>
        <dbReference type="Google" id="ProtNLM"/>
    </source>
</evidence>
<name>A0A8H3G5Q3_9LECA</name>
<evidence type="ECO:0000313" key="4">
    <source>
        <dbReference type="Proteomes" id="UP000664521"/>
    </source>
</evidence>
<gene>
    <name evidence="3" type="ORF">HETSPECPRED_010537</name>
</gene>
<keyword evidence="2" id="KW-1133">Transmembrane helix</keyword>
<feature type="transmembrane region" description="Helical" evidence="2">
    <location>
        <begin position="318"/>
        <end position="340"/>
    </location>
</feature>